<feature type="signal peptide" evidence="5">
    <location>
        <begin position="1"/>
        <end position="20"/>
    </location>
</feature>
<evidence type="ECO:0000259" key="6">
    <source>
        <dbReference type="PROSITE" id="PS51123"/>
    </source>
</evidence>
<evidence type="ECO:0000256" key="3">
    <source>
        <dbReference type="ARBA" id="ARBA00023237"/>
    </source>
</evidence>
<accession>A0A401UFK8</accession>
<dbReference type="PROSITE" id="PS51123">
    <property type="entry name" value="OMPA_2"/>
    <property type="match status" value="1"/>
</dbReference>
<dbReference type="CDD" id="cd07185">
    <property type="entry name" value="OmpA_C-like"/>
    <property type="match status" value="1"/>
</dbReference>
<dbReference type="SUPFAM" id="SSF82171">
    <property type="entry name" value="DPP6 N-terminal domain-like"/>
    <property type="match status" value="1"/>
</dbReference>
<dbReference type="InterPro" id="IPR011042">
    <property type="entry name" value="6-blade_b-propeller_TolB-like"/>
</dbReference>
<dbReference type="GO" id="GO:0009279">
    <property type="term" value="C:cell outer membrane"/>
    <property type="evidence" value="ECO:0007669"/>
    <property type="project" value="UniProtKB-SubCell"/>
</dbReference>
<dbReference type="PANTHER" id="PTHR30329">
    <property type="entry name" value="STATOR ELEMENT OF FLAGELLAR MOTOR COMPLEX"/>
    <property type="match status" value="1"/>
</dbReference>
<organism evidence="7 8">
    <name type="scientific">Chryseotalea sanaruensis</name>
    <dbReference type="NCBI Taxonomy" id="2482724"/>
    <lineage>
        <taxon>Bacteria</taxon>
        <taxon>Pseudomonadati</taxon>
        <taxon>Bacteroidota</taxon>
        <taxon>Cytophagia</taxon>
        <taxon>Cytophagales</taxon>
        <taxon>Chryseotaleaceae</taxon>
        <taxon>Chryseotalea</taxon>
    </lineage>
</organism>
<comment type="caution">
    <text evidence="7">The sequence shown here is derived from an EMBL/GenBank/DDBJ whole genome shotgun (WGS) entry which is preliminary data.</text>
</comment>
<name>A0A401UFK8_9BACT</name>
<keyword evidence="2 4" id="KW-0472">Membrane</keyword>
<dbReference type="Proteomes" id="UP000288227">
    <property type="component" value="Unassembled WGS sequence"/>
</dbReference>
<dbReference type="SUPFAM" id="SSF103088">
    <property type="entry name" value="OmpA-like"/>
    <property type="match status" value="1"/>
</dbReference>
<proteinExistence type="predicted"/>
<protein>
    <recommendedName>
        <fullName evidence="6">OmpA-like domain-containing protein</fullName>
    </recommendedName>
</protein>
<evidence type="ECO:0000313" key="7">
    <source>
        <dbReference type="EMBL" id="GCC53647.1"/>
    </source>
</evidence>
<dbReference type="Pfam" id="PF07676">
    <property type="entry name" value="PD40"/>
    <property type="match status" value="3"/>
</dbReference>
<feature type="chain" id="PRO_5019352171" description="OmpA-like domain-containing protein" evidence="5">
    <location>
        <begin position="21"/>
        <end position="687"/>
    </location>
</feature>
<dbReference type="Gene3D" id="3.30.1330.60">
    <property type="entry name" value="OmpA-like domain"/>
    <property type="match status" value="1"/>
</dbReference>
<sequence>MNKRILLILFFQVVSSYLFAQNTNPPATAPVDSSLVYANTKKPAISQPTVREFAPSITADGKKIFFEANVQGSKYRLYESYRLPDGTWGGAVDVKDINSKVDSTDLIGGPSISFDGNVLYFFRSVGFTGNHDIFYSVRQKEGWTEPVTIGLPINTEGYEAFPSISADGSTIYFVRENKTGPTSKELRRQNDMFCTSIFRSTKNADGTWGKPERLPSPINQDCEKAPRIMADGKTLIFSSNRPGGKGDFDLYQSQLTNLGTWSMPVPLNFVNTEQSDQLPCISAQGDKMFYTYSDQDIYSVNIPFQLRQFMNNIVQGSVLDMDSKAGIGVDIVITDALTSEVVSTLKNNEEDGRYTIVLPVGRSFNIEFKKNGYSSYLHSLDLRAEKKYKEISLDIELFKSVKLALHVNDKEIFEPIGAEIKIRRKGETSFLSDTYNDSKSGILNAELPIGYSYELIISSKDFKGAILDFDTKGLVIYRNFEKYIELIPEKKEVQINVADISNNSKVKSKVILRNKNRDEVIEVSGNQMVSLRAGDRYEVEVTSDAGYAFESGTLDMAVGGAKGLEFKLQKLEAEAKLTLKDINFESNSAQLSDVSYTELNRVVKLLNENPTLRVEVSAHTDDVGSDVYNLVLSKKRAQSVADYLLQNKIAPDRYTNQGYGEKLPKVPNNSDENKAMNRRVELKIISI</sequence>
<keyword evidence="8" id="KW-1185">Reference proteome</keyword>
<keyword evidence="5" id="KW-0732">Signal</keyword>
<evidence type="ECO:0000256" key="2">
    <source>
        <dbReference type="ARBA" id="ARBA00023136"/>
    </source>
</evidence>
<dbReference type="OrthoDB" id="911314at2"/>
<dbReference type="InterPro" id="IPR006664">
    <property type="entry name" value="OMP_bac"/>
</dbReference>
<dbReference type="PANTHER" id="PTHR30329:SF21">
    <property type="entry name" value="LIPOPROTEIN YIAD-RELATED"/>
    <property type="match status" value="1"/>
</dbReference>
<dbReference type="PRINTS" id="PR01021">
    <property type="entry name" value="OMPADOMAIN"/>
</dbReference>
<reference evidence="7 8" key="1">
    <citation type="submission" date="2018-11" db="EMBL/GenBank/DDBJ databases">
        <title>Chryseotalea sanarue gen. nov., sp., nov., a member of the family Cytophagaceae, isolated from a brackish lake in Hamamatsu Japan.</title>
        <authorList>
            <person name="Maejima Y."/>
            <person name="Iino T."/>
            <person name="Muraguchi Y."/>
            <person name="Fukuda K."/>
            <person name="Ohkuma M."/>
            <person name="Moriuchi R."/>
            <person name="Dohra H."/>
            <person name="Kimbara K."/>
            <person name="Shintani M."/>
        </authorList>
    </citation>
    <scope>NUCLEOTIDE SEQUENCE [LARGE SCALE GENOMIC DNA]</scope>
    <source>
        <strain evidence="7 8">Ys</strain>
    </source>
</reference>
<dbReference type="InterPro" id="IPR006665">
    <property type="entry name" value="OmpA-like"/>
</dbReference>
<dbReference type="Gene3D" id="2.120.10.30">
    <property type="entry name" value="TolB, C-terminal domain"/>
    <property type="match status" value="1"/>
</dbReference>
<dbReference type="Pfam" id="PF00691">
    <property type="entry name" value="OmpA"/>
    <property type="match status" value="1"/>
</dbReference>
<gene>
    <name evidence="7" type="ORF">SanaruYs_38920</name>
</gene>
<evidence type="ECO:0000313" key="8">
    <source>
        <dbReference type="Proteomes" id="UP000288227"/>
    </source>
</evidence>
<comment type="subcellular location">
    <subcellularLocation>
        <location evidence="1">Cell outer membrane</location>
    </subcellularLocation>
</comment>
<dbReference type="InterPro" id="IPR036737">
    <property type="entry name" value="OmpA-like_sf"/>
</dbReference>
<dbReference type="EMBL" id="BHXQ01000008">
    <property type="protein sequence ID" value="GCC53647.1"/>
    <property type="molecule type" value="Genomic_DNA"/>
</dbReference>
<dbReference type="InterPro" id="IPR050330">
    <property type="entry name" value="Bact_OuterMem_StrucFunc"/>
</dbReference>
<dbReference type="RefSeq" id="WP_127124291.1">
    <property type="nucleotide sequence ID" value="NZ_BHXQ01000008.1"/>
</dbReference>
<evidence type="ECO:0000256" key="4">
    <source>
        <dbReference type="PROSITE-ProRule" id="PRU00473"/>
    </source>
</evidence>
<feature type="domain" description="OmpA-like" evidence="6">
    <location>
        <begin position="571"/>
        <end position="687"/>
    </location>
</feature>
<evidence type="ECO:0000256" key="5">
    <source>
        <dbReference type="SAM" id="SignalP"/>
    </source>
</evidence>
<dbReference type="AlphaFoldDB" id="A0A401UFK8"/>
<keyword evidence="3" id="KW-0998">Cell outer membrane</keyword>
<evidence type="ECO:0000256" key="1">
    <source>
        <dbReference type="ARBA" id="ARBA00004442"/>
    </source>
</evidence>
<dbReference type="InterPro" id="IPR011659">
    <property type="entry name" value="WD40"/>
</dbReference>